<dbReference type="SUPFAM" id="SSF55874">
    <property type="entry name" value="ATPase domain of HSP90 chaperone/DNA topoisomerase II/histidine kinase"/>
    <property type="match status" value="1"/>
</dbReference>
<dbReference type="GO" id="GO:0000155">
    <property type="term" value="F:phosphorelay sensor kinase activity"/>
    <property type="evidence" value="ECO:0007669"/>
    <property type="project" value="InterPro"/>
</dbReference>
<dbReference type="InterPro" id="IPR036097">
    <property type="entry name" value="HisK_dim/P_sf"/>
</dbReference>
<reference evidence="10 11" key="1">
    <citation type="submission" date="2017-03" db="EMBL/GenBank/DDBJ databases">
        <title>Genome sequence of Clostridium oryzae DSM 28571.</title>
        <authorList>
            <person name="Poehlein A."/>
            <person name="Daniel R."/>
        </authorList>
    </citation>
    <scope>NUCLEOTIDE SEQUENCE [LARGE SCALE GENOMIC DNA]</scope>
    <source>
        <strain evidence="10 11">DSM 28571</strain>
    </source>
</reference>
<dbReference type="Proteomes" id="UP000190080">
    <property type="component" value="Unassembled WGS sequence"/>
</dbReference>
<keyword evidence="4" id="KW-0597">Phosphoprotein</keyword>
<dbReference type="InterPro" id="IPR003594">
    <property type="entry name" value="HATPase_dom"/>
</dbReference>
<dbReference type="GO" id="GO:0004721">
    <property type="term" value="F:phosphoprotein phosphatase activity"/>
    <property type="evidence" value="ECO:0007669"/>
    <property type="project" value="TreeGrafter"/>
</dbReference>
<evidence type="ECO:0000256" key="4">
    <source>
        <dbReference type="ARBA" id="ARBA00022553"/>
    </source>
</evidence>
<dbReference type="InterPro" id="IPR036890">
    <property type="entry name" value="HATPase_C_sf"/>
</dbReference>
<dbReference type="GO" id="GO:0016036">
    <property type="term" value="P:cellular response to phosphate starvation"/>
    <property type="evidence" value="ECO:0007669"/>
    <property type="project" value="TreeGrafter"/>
</dbReference>
<dbReference type="CDD" id="cd00082">
    <property type="entry name" value="HisKA"/>
    <property type="match status" value="1"/>
</dbReference>
<dbReference type="PANTHER" id="PTHR45453:SF1">
    <property type="entry name" value="PHOSPHATE REGULON SENSOR PROTEIN PHOR"/>
    <property type="match status" value="1"/>
</dbReference>
<sequence length="412" mass="47626">MSRYDSKKSSRIILIGCFVLLIGILDTVLVKIQYDNYREKISIICMMLNEENTIDKASKILKTGQIKDISKGKEILYRYGYKLHSKNALFHKFELQSMMIICISFIILIALFLAILIINLINKKRMRKEIEIIEKLISDYKQGIVDTHNEIVTQFDDESLKKLYYEISSFGDALRLLNEREMMEKESTKSLVSDISHQLKTPVAALKTSFEILQQDLSAEEKTEFTERCKIQILGIENLLGALINISRMEAGMIDIMLDNQCVFDTILASINRVYEKAEGKNIEIEFEAEEELKDLYIPHDKKWLCEAFINIFENAIKYSSENKNIIIRMLKLVTFLRIEICDEGIGIAKEEYNQIFKRFYRGNSPAVKKQPGSGIGLYLTREIISRHHGTIRVESGENKKGSKFIIQLPCQ</sequence>
<proteinExistence type="predicted"/>
<dbReference type="SUPFAM" id="SSF47384">
    <property type="entry name" value="Homodimeric domain of signal transducing histidine kinase"/>
    <property type="match status" value="1"/>
</dbReference>
<dbReference type="STRING" id="1450648.CLORY_22950"/>
<dbReference type="Pfam" id="PF02518">
    <property type="entry name" value="HATPase_c"/>
    <property type="match status" value="1"/>
</dbReference>
<keyword evidence="11" id="KW-1185">Reference proteome</keyword>
<dbReference type="PRINTS" id="PR00344">
    <property type="entry name" value="BCTRLSENSOR"/>
</dbReference>
<gene>
    <name evidence="10" type="primary">senX3_3</name>
    <name evidence="10" type="ORF">CLORY_22950</name>
</gene>
<evidence type="ECO:0000313" key="10">
    <source>
        <dbReference type="EMBL" id="OPJ61429.1"/>
    </source>
</evidence>
<comment type="catalytic activity">
    <reaction evidence="1">
        <text>ATP + protein L-histidine = ADP + protein N-phospho-L-histidine.</text>
        <dbReference type="EC" id="2.7.13.3"/>
    </reaction>
</comment>
<dbReference type="Pfam" id="PF00512">
    <property type="entry name" value="HisKA"/>
    <property type="match status" value="1"/>
</dbReference>
<feature type="domain" description="Histidine kinase" evidence="9">
    <location>
        <begin position="194"/>
        <end position="412"/>
    </location>
</feature>
<evidence type="ECO:0000256" key="1">
    <source>
        <dbReference type="ARBA" id="ARBA00000085"/>
    </source>
</evidence>
<dbReference type="PROSITE" id="PS50109">
    <property type="entry name" value="HIS_KIN"/>
    <property type="match status" value="1"/>
</dbReference>
<evidence type="ECO:0000256" key="8">
    <source>
        <dbReference type="SAM" id="Phobius"/>
    </source>
</evidence>
<dbReference type="PANTHER" id="PTHR45453">
    <property type="entry name" value="PHOSPHATE REGULON SENSOR PROTEIN PHOR"/>
    <property type="match status" value="1"/>
</dbReference>
<feature type="transmembrane region" description="Helical" evidence="8">
    <location>
        <begin position="12"/>
        <end position="32"/>
    </location>
</feature>
<name>A0A1V4INK0_9CLOT</name>
<keyword evidence="8" id="KW-1133">Transmembrane helix</keyword>
<dbReference type="SMART" id="SM00387">
    <property type="entry name" value="HATPase_c"/>
    <property type="match status" value="1"/>
</dbReference>
<dbReference type="EMBL" id="MZGV01000022">
    <property type="protein sequence ID" value="OPJ61429.1"/>
    <property type="molecule type" value="Genomic_DNA"/>
</dbReference>
<dbReference type="AlphaFoldDB" id="A0A1V4INK0"/>
<keyword evidence="7" id="KW-0902">Two-component regulatory system</keyword>
<keyword evidence="8" id="KW-0812">Transmembrane</keyword>
<dbReference type="InterPro" id="IPR050351">
    <property type="entry name" value="BphY/WalK/GraS-like"/>
</dbReference>
<comment type="caution">
    <text evidence="10">The sequence shown here is derived from an EMBL/GenBank/DDBJ whole genome shotgun (WGS) entry which is preliminary data.</text>
</comment>
<evidence type="ECO:0000256" key="6">
    <source>
        <dbReference type="ARBA" id="ARBA00022777"/>
    </source>
</evidence>
<accession>A0A1V4INK0</accession>
<evidence type="ECO:0000256" key="3">
    <source>
        <dbReference type="ARBA" id="ARBA00012438"/>
    </source>
</evidence>
<dbReference type="InterPro" id="IPR004358">
    <property type="entry name" value="Sig_transdc_His_kin-like_C"/>
</dbReference>
<feature type="transmembrane region" description="Helical" evidence="8">
    <location>
        <begin position="98"/>
        <end position="121"/>
    </location>
</feature>
<comment type="subcellular location">
    <subcellularLocation>
        <location evidence="2">Membrane</location>
    </subcellularLocation>
</comment>
<dbReference type="Gene3D" id="3.30.565.10">
    <property type="entry name" value="Histidine kinase-like ATPase, C-terminal domain"/>
    <property type="match status" value="1"/>
</dbReference>
<evidence type="ECO:0000256" key="5">
    <source>
        <dbReference type="ARBA" id="ARBA00022679"/>
    </source>
</evidence>
<evidence type="ECO:0000259" key="9">
    <source>
        <dbReference type="PROSITE" id="PS50109"/>
    </source>
</evidence>
<evidence type="ECO:0000256" key="2">
    <source>
        <dbReference type="ARBA" id="ARBA00004370"/>
    </source>
</evidence>
<evidence type="ECO:0000256" key="7">
    <source>
        <dbReference type="ARBA" id="ARBA00023012"/>
    </source>
</evidence>
<dbReference type="InterPro" id="IPR003661">
    <property type="entry name" value="HisK_dim/P_dom"/>
</dbReference>
<keyword evidence="8" id="KW-0472">Membrane</keyword>
<dbReference type="SMART" id="SM00388">
    <property type="entry name" value="HisKA"/>
    <property type="match status" value="1"/>
</dbReference>
<evidence type="ECO:0000313" key="11">
    <source>
        <dbReference type="Proteomes" id="UP000190080"/>
    </source>
</evidence>
<dbReference type="Gene3D" id="1.10.287.130">
    <property type="match status" value="1"/>
</dbReference>
<organism evidence="10 11">
    <name type="scientific">Clostridium oryzae</name>
    <dbReference type="NCBI Taxonomy" id="1450648"/>
    <lineage>
        <taxon>Bacteria</taxon>
        <taxon>Bacillati</taxon>
        <taxon>Bacillota</taxon>
        <taxon>Clostridia</taxon>
        <taxon>Eubacteriales</taxon>
        <taxon>Clostridiaceae</taxon>
        <taxon>Clostridium</taxon>
    </lineage>
</organism>
<dbReference type="FunFam" id="3.30.565.10:FF:000006">
    <property type="entry name" value="Sensor histidine kinase WalK"/>
    <property type="match status" value="1"/>
</dbReference>
<keyword evidence="6 10" id="KW-0418">Kinase</keyword>
<dbReference type="InterPro" id="IPR005467">
    <property type="entry name" value="His_kinase_dom"/>
</dbReference>
<keyword evidence="5 10" id="KW-0808">Transferase</keyword>
<protein>
    <recommendedName>
        <fullName evidence="3">histidine kinase</fullName>
        <ecNumber evidence="3">2.7.13.3</ecNumber>
    </recommendedName>
</protein>
<dbReference type="EC" id="2.7.13.3" evidence="3"/>
<dbReference type="GO" id="GO:0005886">
    <property type="term" value="C:plasma membrane"/>
    <property type="evidence" value="ECO:0007669"/>
    <property type="project" value="TreeGrafter"/>
</dbReference>